<accession>A0A1H2R8E3</accession>
<dbReference type="STRING" id="89784.SAMN04489725_102206"/>
<dbReference type="Pfam" id="PF10006">
    <property type="entry name" value="DUF2249"/>
    <property type="match status" value="2"/>
</dbReference>
<evidence type="ECO:0000313" key="3">
    <source>
        <dbReference type="Proteomes" id="UP000182589"/>
    </source>
</evidence>
<dbReference type="InterPro" id="IPR018720">
    <property type="entry name" value="DUF2249"/>
</dbReference>
<proteinExistence type="predicted"/>
<evidence type="ECO:0000259" key="1">
    <source>
        <dbReference type="Pfam" id="PF10006"/>
    </source>
</evidence>
<feature type="domain" description="DUF2249" evidence="1">
    <location>
        <begin position="8"/>
        <end position="74"/>
    </location>
</feature>
<name>A0A1H2R8E3_9BACL</name>
<protein>
    <submittedName>
        <fullName evidence="2">Uncharacterized conserved protein</fullName>
    </submittedName>
</protein>
<dbReference type="AlphaFoldDB" id="A0A1H2R8E3"/>
<feature type="domain" description="DUF2249" evidence="1">
    <location>
        <begin position="85"/>
        <end position="154"/>
    </location>
</feature>
<dbReference type="Proteomes" id="UP000182589">
    <property type="component" value="Unassembled WGS sequence"/>
</dbReference>
<dbReference type="RefSeq" id="WP_074691574.1">
    <property type="nucleotide sequence ID" value="NZ_FNOJ01000002.1"/>
</dbReference>
<keyword evidence="3" id="KW-1185">Reference proteome</keyword>
<dbReference type="EMBL" id="FNOJ01000002">
    <property type="protein sequence ID" value="SDW15585.1"/>
    <property type="molecule type" value="Genomic_DNA"/>
</dbReference>
<evidence type="ECO:0000313" key="2">
    <source>
        <dbReference type="EMBL" id="SDW15585.1"/>
    </source>
</evidence>
<organism evidence="2 3">
    <name type="scientific">Alicyclobacillus hesperidum</name>
    <dbReference type="NCBI Taxonomy" id="89784"/>
    <lineage>
        <taxon>Bacteria</taxon>
        <taxon>Bacillati</taxon>
        <taxon>Bacillota</taxon>
        <taxon>Bacilli</taxon>
        <taxon>Bacillales</taxon>
        <taxon>Alicyclobacillaceae</taxon>
        <taxon>Alicyclobacillus</taxon>
    </lineage>
</organism>
<reference evidence="3" key="1">
    <citation type="submission" date="2016-10" db="EMBL/GenBank/DDBJ databases">
        <authorList>
            <person name="Varghese N."/>
        </authorList>
    </citation>
    <scope>NUCLEOTIDE SEQUENCE [LARGE SCALE GENOMIC DNA]</scope>
    <source>
        <strain evidence="3">DSM 12489</strain>
    </source>
</reference>
<sequence>MSGKIVSLDVREILRAKGEPFQLIMETVSTVDDRDVFELHATFRPDPLIRVLAKQGFANSVVEEEPDHFIVQFYKKDTDIPYFHLDNRELDPPGPMVRTLDFLDSHKACAEGELGLEIWNVRVPAFLLPELDERNYNFQVDDEGDGTVRVKIRRA</sequence>
<gene>
    <name evidence="2" type="ORF">SAMN04489725_102206</name>
</gene>